<accession>A0A9W9XXA7</accession>
<dbReference type="EMBL" id="JAPWDS010000003">
    <property type="protein sequence ID" value="KAJ5504255.1"/>
    <property type="molecule type" value="Genomic_DNA"/>
</dbReference>
<name>A0A9W9XXA7_9EURO</name>
<reference evidence="1" key="1">
    <citation type="submission" date="2022-12" db="EMBL/GenBank/DDBJ databases">
        <authorList>
            <person name="Petersen C."/>
        </authorList>
    </citation>
    <scope>NUCLEOTIDE SEQUENCE</scope>
    <source>
        <strain evidence="1">IBT 29495</strain>
    </source>
</reference>
<gene>
    <name evidence="1" type="ORF">N7463_007129</name>
</gene>
<reference evidence="1" key="2">
    <citation type="journal article" date="2023" name="IMA Fungus">
        <title>Comparative genomic study of the Penicillium genus elucidates a diverse pangenome and 15 lateral gene transfer events.</title>
        <authorList>
            <person name="Petersen C."/>
            <person name="Sorensen T."/>
            <person name="Nielsen M.R."/>
            <person name="Sondergaard T.E."/>
            <person name="Sorensen J.L."/>
            <person name="Fitzpatrick D.A."/>
            <person name="Frisvad J.C."/>
            <person name="Nielsen K.L."/>
        </authorList>
    </citation>
    <scope>NUCLEOTIDE SEQUENCE</scope>
    <source>
        <strain evidence="1">IBT 29495</strain>
    </source>
</reference>
<protein>
    <submittedName>
        <fullName evidence="1">Uncharacterized protein</fullName>
    </submittedName>
</protein>
<evidence type="ECO:0000313" key="1">
    <source>
        <dbReference type="EMBL" id="KAJ5504255.1"/>
    </source>
</evidence>
<keyword evidence="2" id="KW-1185">Reference proteome</keyword>
<dbReference type="AlphaFoldDB" id="A0A9W9XXA7"/>
<comment type="caution">
    <text evidence="1">The sequence shown here is derived from an EMBL/GenBank/DDBJ whole genome shotgun (WGS) entry which is preliminary data.</text>
</comment>
<dbReference type="OrthoDB" id="3029470at2759"/>
<organism evidence="1 2">
    <name type="scientific">Penicillium fimorum</name>
    <dbReference type="NCBI Taxonomy" id="1882269"/>
    <lineage>
        <taxon>Eukaryota</taxon>
        <taxon>Fungi</taxon>
        <taxon>Dikarya</taxon>
        <taxon>Ascomycota</taxon>
        <taxon>Pezizomycotina</taxon>
        <taxon>Eurotiomycetes</taxon>
        <taxon>Eurotiomycetidae</taxon>
        <taxon>Eurotiales</taxon>
        <taxon>Aspergillaceae</taxon>
        <taxon>Penicillium</taxon>
    </lineage>
</organism>
<proteinExistence type="predicted"/>
<evidence type="ECO:0000313" key="2">
    <source>
        <dbReference type="Proteomes" id="UP001149954"/>
    </source>
</evidence>
<dbReference type="Proteomes" id="UP001149954">
    <property type="component" value="Unassembled WGS sequence"/>
</dbReference>
<sequence>MITTPQQILNIDDALVSEVNASRLNCALDYELCARLHNYLVAFGWMARYGQETPNLDELATDEDIQAVRKRLHPSVNPFLDSIFSPGPSFFYWVNDITMELVDEIFQDEDNNLNDMTNSCTTPSAAFPMTLANLDRVQPIDDYEDMWFPFETVLTNWIHMLRISKITADSPEGKAPEELASSRSQIGILSWFSYCSSQVDSTRCADFTDVEPDGGSIPEECVIRSVLTREKSPCFKAIAPSLEVPHNTIAFTARHRLIGVPHNQEGWGKNIPPVLLFTAADSGRTVNFGRRFNAFSLGQKMRYHSMRIILFLWAEAGFCLLLPFRDHNGVKMSDGASIPPGSVTRLFQHGIFIHLVVKGELKDWRG</sequence>